<evidence type="ECO:0000313" key="8">
    <source>
        <dbReference type="Proteomes" id="UP000014760"/>
    </source>
</evidence>
<dbReference type="AlphaFoldDB" id="R7V305"/>
<dbReference type="Pfam" id="PF05577">
    <property type="entry name" value="Peptidase_S28"/>
    <property type="match status" value="1"/>
</dbReference>
<proteinExistence type="inferred from homology"/>
<accession>R7V305</accession>
<keyword evidence="3" id="KW-0732">Signal</keyword>
<keyword evidence="8" id="KW-1185">Reference proteome</keyword>
<dbReference type="HOGENOM" id="CLU_020959_3_1_1"/>
<reference evidence="6 8" key="2">
    <citation type="journal article" date="2013" name="Nature">
        <title>Insights into bilaterian evolution from three spiralian genomes.</title>
        <authorList>
            <person name="Simakov O."/>
            <person name="Marletaz F."/>
            <person name="Cho S.J."/>
            <person name="Edsinger-Gonzales E."/>
            <person name="Havlak P."/>
            <person name="Hellsten U."/>
            <person name="Kuo D.H."/>
            <person name="Larsson T."/>
            <person name="Lv J."/>
            <person name="Arendt D."/>
            <person name="Savage R."/>
            <person name="Osoegawa K."/>
            <person name="de Jong P."/>
            <person name="Grimwood J."/>
            <person name="Chapman J.A."/>
            <person name="Shapiro H."/>
            <person name="Aerts A."/>
            <person name="Otillar R.P."/>
            <person name="Terry A.Y."/>
            <person name="Boore J.L."/>
            <person name="Grigoriev I.V."/>
            <person name="Lindberg D.R."/>
            <person name="Seaver E.C."/>
            <person name="Weisblat D.A."/>
            <person name="Putnam N.H."/>
            <person name="Rokhsar D.S."/>
        </authorList>
    </citation>
    <scope>NUCLEOTIDE SEQUENCE</scope>
    <source>
        <strain evidence="6 8">I ESC-2004</strain>
    </source>
</reference>
<dbReference type="InterPro" id="IPR029058">
    <property type="entry name" value="AB_hydrolase_fold"/>
</dbReference>
<protein>
    <recommendedName>
        <fullName evidence="9">Thymus-specific serine protease</fullName>
    </recommendedName>
</protein>
<dbReference type="OMA" id="WQYCSEW"/>
<dbReference type="SUPFAM" id="SSF53474">
    <property type="entry name" value="alpha/beta-Hydrolases"/>
    <property type="match status" value="1"/>
</dbReference>
<dbReference type="MEROPS" id="S28.003"/>
<dbReference type="Proteomes" id="UP000014760">
    <property type="component" value="Unassembled WGS sequence"/>
</dbReference>
<dbReference type="Gene3D" id="1.20.120.980">
    <property type="entry name" value="Serine carboxypeptidase S28, SKS domain"/>
    <property type="match status" value="1"/>
</dbReference>
<evidence type="ECO:0000256" key="1">
    <source>
        <dbReference type="ARBA" id="ARBA00011079"/>
    </source>
</evidence>
<organism evidence="6">
    <name type="scientific">Capitella teleta</name>
    <name type="common">Polychaete worm</name>
    <dbReference type="NCBI Taxonomy" id="283909"/>
    <lineage>
        <taxon>Eukaryota</taxon>
        <taxon>Metazoa</taxon>
        <taxon>Spiralia</taxon>
        <taxon>Lophotrochozoa</taxon>
        <taxon>Annelida</taxon>
        <taxon>Polychaeta</taxon>
        <taxon>Sedentaria</taxon>
        <taxon>Scolecida</taxon>
        <taxon>Capitellidae</taxon>
        <taxon>Capitella</taxon>
    </lineage>
</organism>
<evidence type="ECO:0000313" key="7">
    <source>
        <dbReference type="EnsemblMetazoa" id="CapteP173918"/>
    </source>
</evidence>
<dbReference type="OrthoDB" id="1735038at2759"/>
<dbReference type="PANTHER" id="PTHR11010:SF11">
    <property type="entry name" value="THYMUS-SPECIFIC SERINE PROTEASE"/>
    <property type="match status" value="1"/>
</dbReference>
<reference evidence="7" key="3">
    <citation type="submission" date="2015-06" db="UniProtKB">
        <authorList>
            <consortium name="EnsemblMetazoa"/>
        </authorList>
    </citation>
    <scope>IDENTIFICATION</scope>
</reference>
<evidence type="ECO:0000256" key="3">
    <source>
        <dbReference type="ARBA" id="ARBA00022729"/>
    </source>
</evidence>
<dbReference type="InterPro" id="IPR008758">
    <property type="entry name" value="Peptidase_S28"/>
</dbReference>
<dbReference type="EMBL" id="AMQN01000770">
    <property type="status" value="NOT_ANNOTATED_CDS"/>
    <property type="molecule type" value="Genomic_DNA"/>
</dbReference>
<dbReference type="InterPro" id="IPR042269">
    <property type="entry name" value="Ser_carbopepase_S28_SKS"/>
</dbReference>
<evidence type="ECO:0000256" key="5">
    <source>
        <dbReference type="ARBA" id="ARBA00023180"/>
    </source>
</evidence>
<evidence type="ECO:0000256" key="4">
    <source>
        <dbReference type="ARBA" id="ARBA00022801"/>
    </source>
</evidence>
<dbReference type="EMBL" id="KB295623">
    <property type="protein sequence ID" value="ELU12877.1"/>
    <property type="molecule type" value="Genomic_DNA"/>
</dbReference>
<keyword evidence="2" id="KW-0645">Protease</keyword>
<dbReference type="GO" id="GO:0005768">
    <property type="term" value="C:endosome"/>
    <property type="evidence" value="ECO:0007669"/>
    <property type="project" value="TreeGrafter"/>
</dbReference>
<comment type="similarity">
    <text evidence="1">Belongs to the peptidase S28 family.</text>
</comment>
<dbReference type="EnsemblMetazoa" id="CapteT173918">
    <property type="protein sequence ID" value="CapteP173918"/>
    <property type="gene ID" value="CapteG173918"/>
</dbReference>
<dbReference type="GO" id="GO:0070008">
    <property type="term" value="F:serine-type exopeptidase activity"/>
    <property type="evidence" value="ECO:0007669"/>
    <property type="project" value="InterPro"/>
</dbReference>
<dbReference type="GO" id="GO:0005764">
    <property type="term" value="C:lysosome"/>
    <property type="evidence" value="ECO:0007669"/>
    <property type="project" value="TreeGrafter"/>
</dbReference>
<evidence type="ECO:0000256" key="2">
    <source>
        <dbReference type="ARBA" id="ARBA00022670"/>
    </source>
</evidence>
<gene>
    <name evidence="6" type="ORF">CAPTEDRAFT_173918</name>
</gene>
<dbReference type="Gene3D" id="3.40.50.1820">
    <property type="entry name" value="alpha/beta hydrolase"/>
    <property type="match status" value="1"/>
</dbReference>
<dbReference type="PANTHER" id="PTHR11010">
    <property type="entry name" value="PROTEASE S28 PRO-X CARBOXYPEPTIDASE-RELATED"/>
    <property type="match status" value="1"/>
</dbReference>
<dbReference type="GO" id="GO:0008239">
    <property type="term" value="F:dipeptidyl-peptidase activity"/>
    <property type="evidence" value="ECO:0007669"/>
    <property type="project" value="TreeGrafter"/>
</dbReference>
<sequence length="517" mass="57995">MVMIHRLAASWAIAICVYLITIDHASGFGLNFWKFRSKVDQHRHHREKVKLFHHFSHEPTALLRGPFIDEYFEQPLDHFDPQVSGSYKQRYWVNADFWSGKEGPVFLYIGGEGGLTSMTVQAGEHVDLAKKYKALIFAVEHRFYGESLNDDGLKLESLQYLSSQQALADLAKFHAVMSQKYNLTDDNHWVCFGGSYPGALSAWFRIKYPHLVHAAVASSAPVRALVDFQGYNDVVAASLSATIVNGSDKCLSQVKEAFSTIDQMLDKGNLLQLENDFYSCAPLDGEKDIYQFTSNVADAFMGVVQYNQEIPGQSIAGLCEQMTASADSYANLRKLFRRFLNESDQKCSDNSWSSAIAQMSNTTVDRGGFGVGLRQWIYQTCTQFGYYQSCDVNTTCPFSRYMGLVPNLDICTEVFGIGGKSTYGRVDFTNAYYGSDQPKGTRIVFVNGSIDPWHALSVLKDLSGGQHAIFIEGTAHCANMNSNQPWDPPQLLKARKQTDELIGSWLNQRTAFEIRRS</sequence>
<keyword evidence="5" id="KW-0325">Glycoprotein</keyword>
<name>R7V305_CAPTE</name>
<keyword evidence="4" id="KW-0378">Hydrolase</keyword>
<evidence type="ECO:0000313" key="6">
    <source>
        <dbReference type="EMBL" id="ELU12877.1"/>
    </source>
</evidence>
<reference evidence="8" key="1">
    <citation type="submission" date="2012-12" db="EMBL/GenBank/DDBJ databases">
        <authorList>
            <person name="Hellsten U."/>
            <person name="Grimwood J."/>
            <person name="Chapman J.A."/>
            <person name="Shapiro H."/>
            <person name="Aerts A."/>
            <person name="Otillar R.P."/>
            <person name="Terry A.Y."/>
            <person name="Boore J.L."/>
            <person name="Simakov O."/>
            <person name="Marletaz F."/>
            <person name="Cho S.-J."/>
            <person name="Edsinger-Gonzales E."/>
            <person name="Havlak P."/>
            <person name="Kuo D.-H."/>
            <person name="Larsson T."/>
            <person name="Lv J."/>
            <person name="Arendt D."/>
            <person name="Savage R."/>
            <person name="Osoegawa K."/>
            <person name="de Jong P."/>
            <person name="Lindberg D.R."/>
            <person name="Seaver E.C."/>
            <person name="Weisblat D.A."/>
            <person name="Putnam N.H."/>
            <person name="Grigoriev I.V."/>
            <person name="Rokhsar D.S."/>
        </authorList>
    </citation>
    <scope>NUCLEOTIDE SEQUENCE</scope>
    <source>
        <strain evidence="8">I ESC-2004</strain>
    </source>
</reference>
<evidence type="ECO:0008006" key="9">
    <source>
        <dbReference type="Google" id="ProtNLM"/>
    </source>
</evidence>
<dbReference type="GO" id="GO:0006508">
    <property type="term" value="P:proteolysis"/>
    <property type="evidence" value="ECO:0007669"/>
    <property type="project" value="UniProtKB-KW"/>
</dbReference>